<feature type="transmembrane region" description="Helical" evidence="13">
    <location>
        <begin position="168"/>
        <end position="187"/>
    </location>
</feature>
<keyword evidence="5 13" id="KW-0812">Transmembrane</keyword>
<organism evidence="14 15">
    <name type="scientific">Methanobrevibacter millerae</name>
    <dbReference type="NCBI Taxonomy" id="230361"/>
    <lineage>
        <taxon>Archaea</taxon>
        <taxon>Methanobacteriati</taxon>
        <taxon>Methanobacteriota</taxon>
        <taxon>Methanomada group</taxon>
        <taxon>Methanobacteria</taxon>
        <taxon>Methanobacteriales</taxon>
        <taxon>Methanobacteriaceae</taxon>
        <taxon>Methanobrevibacter</taxon>
    </lineage>
</organism>
<evidence type="ECO:0000256" key="5">
    <source>
        <dbReference type="ARBA" id="ARBA00022692"/>
    </source>
</evidence>
<keyword evidence="3" id="KW-0813">Transport</keyword>
<evidence type="ECO:0000256" key="1">
    <source>
        <dbReference type="ARBA" id="ARBA00004141"/>
    </source>
</evidence>
<keyword evidence="10 13" id="KW-0472">Membrane</keyword>
<dbReference type="RefSeq" id="WP_149731571.1">
    <property type="nucleotide sequence ID" value="NZ_FMXB01000006.1"/>
</dbReference>
<proteinExistence type="inferred from homology"/>
<feature type="transmembrane region" description="Helical" evidence="13">
    <location>
        <begin position="143"/>
        <end position="162"/>
    </location>
</feature>
<dbReference type="OrthoDB" id="77847at2157"/>
<dbReference type="AlphaFoldDB" id="A0A1G5VXZ4"/>
<evidence type="ECO:0000256" key="10">
    <source>
        <dbReference type="ARBA" id="ARBA00023136"/>
    </source>
</evidence>
<comment type="similarity">
    <text evidence="2">Belongs to the TMEM175 family.</text>
</comment>
<keyword evidence="11" id="KW-0407">Ion channel</keyword>
<keyword evidence="4" id="KW-0633">Potassium transport</keyword>
<comment type="subcellular location">
    <subcellularLocation>
        <location evidence="1">Membrane</location>
        <topology evidence="1">Multi-pass membrane protein</topology>
    </subcellularLocation>
</comment>
<keyword evidence="7" id="KW-0630">Potassium</keyword>
<dbReference type="GO" id="GO:0016020">
    <property type="term" value="C:membrane"/>
    <property type="evidence" value="ECO:0007669"/>
    <property type="project" value="UniProtKB-SubCell"/>
</dbReference>
<name>A0A1G5VXZ4_9EURY</name>
<evidence type="ECO:0000256" key="3">
    <source>
        <dbReference type="ARBA" id="ARBA00022448"/>
    </source>
</evidence>
<evidence type="ECO:0000256" key="6">
    <source>
        <dbReference type="ARBA" id="ARBA00022826"/>
    </source>
</evidence>
<evidence type="ECO:0000313" key="15">
    <source>
        <dbReference type="Proteomes" id="UP000323439"/>
    </source>
</evidence>
<keyword evidence="6" id="KW-0631">Potassium channel</keyword>
<dbReference type="EMBL" id="FMXB01000006">
    <property type="protein sequence ID" value="SDA50712.1"/>
    <property type="molecule type" value="Genomic_DNA"/>
</dbReference>
<protein>
    <submittedName>
        <fullName evidence="14">Uncharacterized membrane protein</fullName>
    </submittedName>
</protein>
<dbReference type="GO" id="GO:0015252">
    <property type="term" value="F:proton channel activity"/>
    <property type="evidence" value="ECO:0007669"/>
    <property type="project" value="InterPro"/>
</dbReference>
<evidence type="ECO:0000256" key="13">
    <source>
        <dbReference type="SAM" id="Phobius"/>
    </source>
</evidence>
<keyword evidence="9" id="KW-0406">Ion transport</keyword>
<feature type="transmembrane region" description="Helical" evidence="13">
    <location>
        <begin position="44"/>
        <end position="61"/>
    </location>
</feature>
<reference evidence="14 15" key="1">
    <citation type="submission" date="2016-10" db="EMBL/GenBank/DDBJ databases">
        <authorList>
            <person name="Varghese N."/>
            <person name="Submissions S."/>
        </authorList>
    </citation>
    <scope>NUCLEOTIDE SEQUENCE [LARGE SCALE GENOMIC DNA]</scope>
    <source>
        <strain evidence="14 15">DSM 16643</strain>
    </source>
</reference>
<sequence length="190" mass="22160">MQTNRFETFLDAILAIVITVLILKISQPAEPTLSAVWDMRVSYLAYFISFLIIFNVWYNNHNLFQKIDEIDNTVVWICGAMTFFISLIPYFTMWIARNVYSIPAETMFGLIFVITNILHILSIKAVHRSNPYNEYLEECDCSLIWQILPIIIILIGFVLTYTIYVPGIYFSCLIAIIIWIFIGWRITHGN</sequence>
<comment type="catalytic activity">
    <reaction evidence="12">
        <text>K(+)(in) = K(+)(out)</text>
        <dbReference type="Rhea" id="RHEA:29463"/>
        <dbReference type="ChEBI" id="CHEBI:29103"/>
    </reaction>
</comment>
<gene>
    <name evidence="14" type="ORF">SAMN02910315_00999</name>
</gene>
<dbReference type="InterPro" id="IPR010617">
    <property type="entry name" value="TMEM175-like"/>
</dbReference>
<dbReference type="GO" id="GO:0005267">
    <property type="term" value="F:potassium channel activity"/>
    <property type="evidence" value="ECO:0007669"/>
    <property type="project" value="UniProtKB-KW"/>
</dbReference>
<evidence type="ECO:0000256" key="11">
    <source>
        <dbReference type="ARBA" id="ARBA00023303"/>
    </source>
</evidence>
<evidence type="ECO:0000256" key="4">
    <source>
        <dbReference type="ARBA" id="ARBA00022538"/>
    </source>
</evidence>
<dbReference type="Proteomes" id="UP000323439">
    <property type="component" value="Unassembled WGS sequence"/>
</dbReference>
<keyword evidence="15" id="KW-1185">Reference proteome</keyword>
<feature type="transmembrane region" description="Helical" evidence="13">
    <location>
        <begin position="102"/>
        <end position="122"/>
    </location>
</feature>
<evidence type="ECO:0000256" key="7">
    <source>
        <dbReference type="ARBA" id="ARBA00022958"/>
    </source>
</evidence>
<keyword evidence="8 13" id="KW-1133">Transmembrane helix</keyword>
<accession>A0A1G5VXZ4</accession>
<evidence type="ECO:0000256" key="12">
    <source>
        <dbReference type="ARBA" id="ARBA00034430"/>
    </source>
</evidence>
<evidence type="ECO:0000256" key="2">
    <source>
        <dbReference type="ARBA" id="ARBA00006920"/>
    </source>
</evidence>
<evidence type="ECO:0000256" key="8">
    <source>
        <dbReference type="ARBA" id="ARBA00022989"/>
    </source>
</evidence>
<evidence type="ECO:0000256" key="9">
    <source>
        <dbReference type="ARBA" id="ARBA00023065"/>
    </source>
</evidence>
<feature type="transmembrane region" description="Helical" evidence="13">
    <location>
        <begin position="73"/>
        <end position="96"/>
    </location>
</feature>
<evidence type="ECO:0000313" key="14">
    <source>
        <dbReference type="EMBL" id="SDA50712.1"/>
    </source>
</evidence>
<dbReference type="Pfam" id="PF06736">
    <property type="entry name" value="TMEM175"/>
    <property type="match status" value="1"/>
</dbReference>